<dbReference type="Pfam" id="PF13439">
    <property type="entry name" value="Glyco_transf_4"/>
    <property type="match status" value="1"/>
</dbReference>
<dbReference type="SUPFAM" id="SSF53756">
    <property type="entry name" value="UDP-Glycosyltransferase/glycogen phosphorylase"/>
    <property type="match status" value="1"/>
</dbReference>
<evidence type="ECO:0000259" key="2">
    <source>
        <dbReference type="Pfam" id="PF00534"/>
    </source>
</evidence>
<keyword evidence="5" id="KW-1185">Reference proteome</keyword>
<dbReference type="InterPro" id="IPR001296">
    <property type="entry name" value="Glyco_trans_1"/>
</dbReference>
<dbReference type="CDD" id="cd03809">
    <property type="entry name" value="GT4_MtfB-like"/>
    <property type="match status" value="1"/>
</dbReference>
<dbReference type="EMBL" id="JAMRYU010000001">
    <property type="protein sequence ID" value="MDC4238564.1"/>
    <property type="molecule type" value="Genomic_DNA"/>
</dbReference>
<dbReference type="PANTHER" id="PTHR46401:SF2">
    <property type="entry name" value="GLYCOSYLTRANSFERASE WBBK-RELATED"/>
    <property type="match status" value="1"/>
</dbReference>
<dbReference type="RefSeq" id="WP_008680518.1">
    <property type="nucleotide sequence ID" value="NZ_CABKOG010000003.1"/>
</dbReference>
<dbReference type="GO" id="GO:0016757">
    <property type="term" value="F:glycosyltransferase activity"/>
    <property type="evidence" value="ECO:0007669"/>
    <property type="project" value="InterPro"/>
</dbReference>
<reference evidence="4" key="1">
    <citation type="submission" date="2022-05" db="EMBL/GenBank/DDBJ databases">
        <title>Draft genome sequence of Clostridium tertium strain CP3 isolated from Peru.</title>
        <authorList>
            <person name="Hurtado R."/>
            <person name="Lima L."/>
            <person name="Sousa T."/>
            <person name="Jaiswal A.K."/>
            <person name="Tiwari S."/>
            <person name="Maturrano L."/>
            <person name="Brenig B."/>
            <person name="Azevedo V."/>
        </authorList>
    </citation>
    <scope>NUCLEOTIDE SEQUENCE</scope>
    <source>
        <strain evidence="4">CP3</strain>
    </source>
</reference>
<feature type="domain" description="Glycosyltransferase subfamily 4-like N-terminal" evidence="3">
    <location>
        <begin position="13"/>
        <end position="170"/>
    </location>
</feature>
<comment type="caution">
    <text evidence="4">The sequence shown here is derived from an EMBL/GenBank/DDBJ whole genome shotgun (WGS) entry which is preliminary data.</text>
</comment>
<dbReference type="Gene3D" id="3.40.50.2000">
    <property type="entry name" value="Glycogen Phosphorylase B"/>
    <property type="match status" value="2"/>
</dbReference>
<evidence type="ECO:0000313" key="5">
    <source>
        <dbReference type="Proteomes" id="UP001141183"/>
    </source>
</evidence>
<accession>A0A9X3XJ29</accession>
<proteinExistence type="predicted"/>
<evidence type="ECO:0000256" key="1">
    <source>
        <dbReference type="ARBA" id="ARBA00022679"/>
    </source>
</evidence>
<evidence type="ECO:0000313" key="4">
    <source>
        <dbReference type="EMBL" id="MDC4238564.1"/>
    </source>
</evidence>
<dbReference type="InterPro" id="IPR028098">
    <property type="entry name" value="Glyco_trans_4-like_N"/>
</dbReference>
<sequence length="366" mass="42639">MIIFNALQATLSGGIGRYCYELSKELYKINSDIKVVIREEDRSLFQFLKEEDMIIIKGINSGAKRNFFEQFKLPFMIHKMYPNATVHYPDSMAPLFSKNKVVITIHDIAFRALKDVFTWKTRVWKNLVTYFSIKKAARIIAISEYTKEEIIKYYGDNLRKRIDVVYNGFNDFSSELIELEDVRQDIRSLEKDKYILTVSTISPRKNINCLIRAYLHSNMLEEYKLVIAGGKGWLYEEVFNLVESLNLKDKIIFTDRINDEELKFLYKNCDVFTYISFYEGFGLPPLEAMSYGKPCIVSNVSSIPEVVGDSALKVTPYDYKVVADELIKLCKSKDQQKIYADLGIKNIKRFSWESCAKESNDIYNKF</sequence>
<name>A0A9X3XJ29_9CLOT</name>
<dbReference type="Pfam" id="PF00534">
    <property type="entry name" value="Glycos_transf_1"/>
    <property type="match status" value="1"/>
</dbReference>
<gene>
    <name evidence="4" type="ORF">NE398_00040</name>
</gene>
<dbReference type="AlphaFoldDB" id="A0A9X3XJ29"/>
<dbReference type="Proteomes" id="UP001141183">
    <property type="component" value="Unassembled WGS sequence"/>
</dbReference>
<feature type="domain" description="Glycosyl transferase family 1" evidence="2">
    <location>
        <begin position="182"/>
        <end position="337"/>
    </location>
</feature>
<evidence type="ECO:0000259" key="3">
    <source>
        <dbReference type="Pfam" id="PF13439"/>
    </source>
</evidence>
<protein>
    <submittedName>
        <fullName evidence="4">Glycosyltransferase family 4 protein</fullName>
    </submittedName>
</protein>
<organism evidence="4 5">
    <name type="scientific">Clostridium tertium</name>
    <dbReference type="NCBI Taxonomy" id="1559"/>
    <lineage>
        <taxon>Bacteria</taxon>
        <taxon>Bacillati</taxon>
        <taxon>Bacillota</taxon>
        <taxon>Clostridia</taxon>
        <taxon>Eubacteriales</taxon>
        <taxon>Clostridiaceae</taxon>
        <taxon>Clostridium</taxon>
    </lineage>
</organism>
<dbReference type="PANTHER" id="PTHR46401">
    <property type="entry name" value="GLYCOSYLTRANSFERASE WBBK-RELATED"/>
    <property type="match status" value="1"/>
</dbReference>
<keyword evidence="1" id="KW-0808">Transferase</keyword>
<dbReference type="FunFam" id="3.40.50.2000:FF:000119">
    <property type="entry name" value="Glycosyl transferase group 1"/>
    <property type="match status" value="1"/>
</dbReference>